<accession>A0A382TQV7</accession>
<proteinExistence type="predicted"/>
<organism evidence="1">
    <name type="scientific">marine metagenome</name>
    <dbReference type="NCBI Taxonomy" id="408172"/>
    <lineage>
        <taxon>unclassified sequences</taxon>
        <taxon>metagenomes</taxon>
        <taxon>ecological metagenomes</taxon>
    </lineage>
</organism>
<dbReference type="Gene3D" id="2.60.40.10">
    <property type="entry name" value="Immunoglobulins"/>
    <property type="match status" value="1"/>
</dbReference>
<dbReference type="SUPFAM" id="SSF49265">
    <property type="entry name" value="Fibronectin type III"/>
    <property type="match status" value="1"/>
</dbReference>
<dbReference type="Gene3D" id="2.130.10.10">
    <property type="entry name" value="YVTN repeat-like/Quinoprotein amine dehydrogenase"/>
    <property type="match status" value="1"/>
</dbReference>
<dbReference type="SUPFAM" id="SSF50969">
    <property type="entry name" value="YVTN repeat-like/Quinoprotein amine dehydrogenase"/>
    <property type="match status" value="1"/>
</dbReference>
<evidence type="ECO:0008006" key="2">
    <source>
        <dbReference type="Google" id="ProtNLM"/>
    </source>
</evidence>
<dbReference type="InterPro" id="IPR011044">
    <property type="entry name" value="Quino_amine_DH_bsu"/>
</dbReference>
<dbReference type="EMBL" id="UINC01138107">
    <property type="protein sequence ID" value="SVD23848.1"/>
    <property type="molecule type" value="Genomic_DNA"/>
</dbReference>
<feature type="non-terminal residue" evidence="1">
    <location>
        <position position="1"/>
    </location>
</feature>
<dbReference type="InterPro" id="IPR013783">
    <property type="entry name" value="Ig-like_fold"/>
</dbReference>
<dbReference type="InterPro" id="IPR015943">
    <property type="entry name" value="WD40/YVTN_repeat-like_dom_sf"/>
</dbReference>
<name>A0A382TQV7_9ZZZZ</name>
<protein>
    <recommendedName>
        <fullName evidence="2">Fibronectin type-III domain-containing protein</fullName>
    </recommendedName>
</protein>
<evidence type="ECO:0000313" key="1">
    <source>
        <dbReference type="EMBL" id="SVD23848.1"/>
    </source>
</evidence>
<sequence length="300" mass="34092">LSENCSNDCNSLDISSDGKYLVAGDYSYLRTFELSSTTDTYSQKWYVNFNRYLRDVDISADGQFIAAITGENNDYRGLHYFSIDSSTPLWEGKPTPESNWYSVSMSDNGRVIAGTRDYAQTSYVYSWEYASNVFLKQFSPANNSLVNTDVSLMWTAAGEDAKDWVYDVYMDTNANPTTRVAENTIYRNYSATSLTAGTRYYWKVVTKEDDDVVQTSEIWTFKIQQSPTISLSSPLINFTQYHNKVTFVWSGSENLRYLVYLGTKSDELAAQSDLWQTSTSLEVAGLNTKTTYYFKVGAFD</sequence>
<dbReference type="AlphaFoldDB" id="A0A382TQV7"/>
<feature type="non-terminal residue" evidence="1">
    <location>
        <position position="300"/>
    </location>
</feature>
<dbReference type="InterPro" id="IPR036116">
    <property type="entry name" value="FN3_sf"/>
</dbReference>
<gene>
    <name evidence="1" type="ORF">METZ01_LOCUS376702</name>
</gene>
<reference evidence="1" key="1">
    <citation type="submission" date="2018-05" db="EMBL/GenBank/DDBJ databases">
        <authorList>
            <person name="Lanie J.A."/>
            <person name="Ng W.-L."/>
            <person name="Kazmierczak K.M."/>
            <person name="Andrzejewski T.M."/>
            <person name="Davidsen T.M."/>
            <person name="Wayne K.J."/>
            <person name="Tettelin H."/>
            <person name="Glass J.I."/>
            <person name="Rusch D."/>
            <person name="Podicherti R."/>
            <person name="Tsui H.-C.T."/>
            <person name="Winkler M.E."/>
        </authorList>
    </citation>
    <scope>NUCLEOTIDE SEQUENCE</scope>
</reference>